<evidence type="ECO:0000313" key="7">
    <source>
        <dbReference type="Proteomes" id="UP000266272"/>
    </source>
</evidence>
<proteinExistence type="inferred from homology"/>
<dbReference type="OrthoDB" id="2151789at2759"/>
<accession>A0A395NND8</accession>
<dbReference type="Proteomes" id="UP000266272">
    <property type="component" value="Unassembled WGS sequence"/>
</dbReference>
<keyword evidence="2" id="KW-0285">Flavoprotein</keyword>
<keyword evidence="4" id="KW-0560">Oxidoreductase</keyword>
<evidence type="ECO:0000259" key="5">
    <source>
        <dbReference type="Pfam" id="PF01565"/>
    </source>
</evidence>
<gene>
    <name evidence="6" type="ORF">TARUN_4764</name>
</gene>
<evidence type="ECO:0000313" key="6">
    <source>
        <dbReference type="EMBL" id="RFU77461.1"/>
    </source>
</evidence>
<dbReference type="InterPro" id="IPR050416">
    <property type="entry name" value="FAD-linked_Oxidoreductase"/>
</dbReference>
<organism evidence="6 7">
    <name type="scientific">Trichoderma arundinaceum</name>
    <dbReference type="NCBI Taxonomy" id="490622"/>
    <lineage>
        <taxon>Eukaryota</taxon>
        <taxon>Fungi</taxon>
        <taxon>Dikarya</taxon>
        <taxon>Ascomycota</taxon>
        <taxon>Pezizomycotina</taxon>
        <taxon>Sordariomycetes</taxon>
        <taxon>Hypocreomycetidae</taxon>
        <taxon>Hypocreales</taxon>
        <taxon>Hypocreaceae</taxon>
        <taxon>Trichoderma</taxon>
    </lineage>
</organism>
<evidence type="ECO:0000256" key="2">
    <source>
        <dbReference type="ARBA" id="ARBA00022630"/>
    </source>
</evidence>
<dbReference type="SUPFAM" id="SSF56176">
    <property type="entry name" value="FAD-binding/transporter-associated domain-like"/>
    <property type="match status" value="1"/>
</dbReference>
<dbReference type="PANTHER" id="PTHR42973">
    <property type="entry name" value="BINDING OXIDOREDUCTASE, PUTATIVE (AFU_ORTHOLOGUE AFUA_1G17690)-RELATED"/>
    <property type="match status" value="1"/>
</dbReference>
<protein>
    <submittedName>
        <fullName evidence="6">Fad binding domain-containing</fullName>
    </submittedName>
</protein>
<name>A0A395NND8_TRIAR</name>
<evidence type="ECO:0000256" key="3">
    <source>
        <dbReference type="ARBA" id="ARBA00022827"/>
    </source>
</evidence>
<dbReference type="InterPro" id="IPR006094">
    <property type="entry name" value="Oxid_FAD_bind_N"/>
</dbReference>
<dbReference type="EMBL" id="PXOA01000279">
    <property type="protein sequence ID" value="RFU77461.1"/>
    <property type="molecule type" value="Genomic_DNA"/>
</dbReference>
<dbReference type="GO" id="GO:0016491">
    <property type="term" value="F:oxidoreductase activity"/>
    <property type="evidence" value="ECO:0007669"/>
    <property type="project" value="UniProtKB-KW"/>
</dbReference>
<dbReference type="GO" id="GO:0050660">
    <property type="term" value="F:flavin adenine dinucleotide binding"/>
    <property type="evidence" value="ECO:0007669"/>
    <property type="project" value="InterPro"/>
</dbReference>
<comment type="caution">
    <text evidence="6">The sequence shown here is derived from an EMBL/GenBank/DDBJ whole genome shotgun (WGS) entry which is preliminary data.</text>
</comment>
<keyword evidence="3" id="KW-0274">FAD</keyword>
<dbReference type="Gene3D" id="3.40.462.20">
    <property type="match status" value="1"/>
</dbReference>
<evidence type="ECO:0000256" key="1">
    <source>
        <dbReference type="ARBA" id="ARBA00005466"/>
    </source>
</evidence>
<comment type="similarity">
    <text evidence="1">Belongs to the oxygen-dependent FAD-linked oxidoreductase family.</text>
</comment>
<reference evidence="6 7" key="1">
    <citation type="journal article" date="2018" name="PLoS Pathog.">
        <title>Evolution of structural diversity of trichothecenes, a family of toxins produced by plant pathogenic and entomopathogenic fungi.</title>
        <authorList>
            <person name="Proctor R.H."/>
            <person name="McCormick S.P."/>
            <person name="Kim H.S."/>
            <person name="Cardoza R.E."/>
            <person name="Stanley A.M."/>
            <person name="Lindo L."/>
            <person name="Kelly A."/>
            <person name="Brown D.W."/>
            <person name="Lee T."/>
            <person name="Vaughan M.M."/>
            <person name="Alexander N.J."/>
            <person name="Busman M."/>
            <person name="Gutierrez S."/>
        </authorList>
    </citation>
    <scope>NUCLEOTIDE SEQUENCE [LARGE SCALE GENOMIC DNA]</scope>
    <source>
        <strain evidence="6 7">IBT 40837</strain>
    </source>
</reference>
<keyword evidence="7" id="KW-1185">Reference proteome</keyword>
<dbReference type="AlphaFoldDB" id="A0A395NND8"/>
<dbReference type="STRING" id="490622.A0A395NND8"/>
<dbReference type="PANTHER" id="PTHR42973:SF13">
    <property type="entry name" value="FAD-BINDING PCMH-TYPE DOMAIN-CONTAINING PROTEIN"/>
    <property type="match status" value="1"/>
</dbReference>
<sequence>MSSAATANTDRDAALILREKLGADKVILPNETTPDLGKYGTSFYFIAQASQISPACRVLPANTADIVTTINVIRETGATFAVKSGGHSTYDTGANAENGITIDLSRLKDINISDDRKSVTLVLVNGQVLNVTRESHTDLFWSMRGAGVGFGIVTRFELNTFEMVKIWGGARVFAHEHETEVINAFHKLVNTGSDPLAEAFLIVTDAAKNGNSVYTMVLSRSSPENDPPVFDDFKRLAPLVSSTQPRALTNLRDEIDGQNVAGFRYRTTSQTIKCHRGTLKDIVALHAECVTILKDRAGFSPSLLCQPLLPAMLPKDDIGNALGIEPEDRPLIIICLLWK</sequence>
<dbReference type="Pfam" id="PF01565">
    <property type="entry name" value="FAD_binding_4"/>
    <property type="match status" value="1"/>
</dbReference>
<feature type="domain" description="FAD linked oxidase N-terminal" evidence="5">
    <location>
        <begin position="54"/>
        <end position="120"/>
    </location>
</feature>
<evidence type="ECO:0000256" key="4">
    <source>
        <dbReference type="ARBA" id="ARBA00023002"/>
    </source>
</evidence>
<dbReference type="InterPro" id="IPR036318">
    <property type="entry name" value="FAD-bd_PCMH-like_sf"/>
</dbReference>
<dbReference type="Gene3D" id="3.30.465.10">
    <property type="match status" value="2"/>
</dbReference>
<dbReference type="InterPro" id="IPR016169">
    <property type="entry name" value="FAD-bd_PCMH_sub2"/>
</dbReference>